<dbReference type="PANTHER" id="PTHR40469">
    <property type="entry name" value="SECRETED GLYCOSYL HYDROLASE"/>
    <property type="match status" value="1"/>
</dbReference>
<feature type="signal peptide" evidence="1">
    <location>
        <begin position="1"/>
        <end position="21"/>
    </location>
</feature>
<protein>
    <submittedName>
        <fullName evidence="3">ThuA domain-containing protein</fullName>
    </submittedName>
</protein>
<dbReference type="InterPro" id="IPR029010">
    <property type="entry name" value="ThuA-like"/>
</dbReference>
<feature type="domain" description="ThuA-like" evidence="2">
    <location>
        <begin position="79"/>
        <end position="316"/>
    </location>
</feature>
<dbReference type="EMBL" id="SIRS01000007">
    <property type="protein sequence ID" value="TBN13179.1"/>
    <property type="molecule type" value="Genomic_DNA"/>
</dbReference>
<sequence>MVSFRLLVSIILMLLFFSCKQNQQKNSEHTPKLKALIIDGENSHGIWPKSTFMIKSYLEETGLFDVEIERKKYLWIGPHHNEIKETDNIQELINIYPFEDGIERVVLDSTRFDPKFSPDFKKYDVVINNLGWKSSEWPDTTKKNFENYMANGGGLVIIHSANNAWGKWEEYNKMIGLGGWGGRTLESGPYTYYNKENKLVTDTSKGPCASHGPQHNYIIKTRAPEHPIMKGLPLEWLHNKDELYERMRGPAKNMTILATAYSDSKYSKKMTDRHEPLLMAIEYGEGRTFHSALGHMDYSMECVGFITTLQRGTEWAATGKVTQNIPEDFPNTETISTRKWHKQ</sequence>
<gene>
    <name evidence="3" type="ORF">EYD46_16930</name>
</gene>
<accession>A0A4Q9FJ81</accession>
<comment type="caution">
    <text evidence="3">The sequence shown here is derived from an EMBL/GenBank/DDBJ whole genome shotgun (WGS) entry which is preliminary data.</text>
</comment>
<evidence type="ECO:0000313" key="3">
    <source>
        <dbReference type="EMBL" id="TBN13179.1"/>
    </source>
</evidence>
<proteinExistence type="predicted"/>
<dbReference type="AlphaFoldDB" id="A0A4Q9FJ81"/>
<organism evidence="3 4">
    <name type="scientific">Hyunsoonleella pacifica</name>
    <dbReference type="NCBI Taxonomy" id="1080224"/>
    <lineage>
        <taxon>Bacteria</taxon>
        <taxon>Pseudomonadati</taxon>
        <taxon>Bacteroidota</taxon>
        <taxon>Flavobacteriia</taxon>
        <taxon>Flavobacteriales</taxon>
        <taxon>Flavobacteriaceae</taxon>
    </lineage>
</organism>
<dbReference type="SUPFAM" id="SSF52317">
    <property type="entry name" value="Class I glutamine amidotransferase-like"/>
    <property type="match status" value="1"/>
</dbReference>
<reference evidence="3 4" key="1">
    <citation type="journal article" date="2015" name="Int. J. Syst. Evol. Microbiol.">
        <title>Hyunsoonleella pacifica sp. nov., isolated from seawater of South Pacific Gyre.</title>
        <authorList>
            <person name="Gao X."/>
            <person name="Zhang Z."/>
            <person name="Dai X."/>
            <person name="Zhang X.H."/>
        </authorList>
    </citation>
    <scope>NUCLEOTIDE SEQUENCE [LARGE SCALE GENOMIC DNA]</scope>
    <source>
        <strain evidence="3 4">SW033</strain>
    </source>
</reference>
<dbReference type="OrthoDB" id="9785923at2"/>
<evidence type="ECO:0000256" key="1">
    <source>
        <dbReference type="SAM" id="SignalP"/>
    </source>
</evidence>
<feature type="chain" id="PRO_5020461840" evidence="1">
    <location>
        <begin position="22"/>
        <end position="343"/>
    </location>
</feature>
<evidence type="ECO:0000259" key="2">
    <source>
        <dbReference type="Pfam" id="PF06283"/>
    </source>
</evidence>
<keyword evidence="4" id="KW-1185">Reference proteome</keyword>
<name>A0A4Q9FJ81_9FLAO</name>
<dbReference type="Gene3D" id="3.40.50.880">
    <property type="match status" value="1"/>
</dbReference>
<dbReference type="PANTHER" id="PTHR40469:SF2">
    <property type="entry name" value="GALACTOSE-BINDING DOMAIN-LIKE SUPERFAMILY PROTEIN"/>
    <property type="match status" value="1"/>
</dbReference>
<dbReference type="Proteomes" id="UP000292372">
    <property type="component" value="Unassembled WGS sequence"/>
</dbReference>
<keyword evidence="1" id="KW-0732">Signal</keyword>
<dbReference type="Pfam" id="PF06283">
    <property type="entry name" value="ThuA"/>
    <property type="match status" value="1"/>
</dbReference>
<dbReference type="PROSITE" id="PS51257">
    <property type="entry name" value="PROKAR_LIPOPROTEIN"/>
    <property type="match status" value="1"/>
</dbReference>
<dbReference type="InterPro" id="IPR029062">
    <property type="entry name" value="Class_I_gatase-like"/>
</dbReference>
<evidence type="ECO:0000313" key="4">
    <source>
        <dbReference type="Proteomes" id="UP000292372"/>
    </source>
</evidence>